<sequence length="288" mass="32888">MEIGLPFYLHFANDLHLIKTSSHWEWASDLDKRIFQSKLVEEDFELIRESAVNSQTPNVLGGILPCVLPLIWFMYFLVFVVAGDVTGDITLYPFFLLIMKICSVLLTGLSLLIIIFSIKSVYRRLQKMQYLISIFATHFIFGLSPYLMALFRLGKSNNTTEALLMKITVVSLSSGIVIFIATWICIYVLLHNGQFRKETKRGFQRGSLLKFIVVIILMATVGFTVQMVLRIIASLELNEIIVIISGFILFTVMSCILSIQLFVLHCKIQFISFNYQSNGRFLIRSQDG</sequence>
<feature type="transmembrane region" description="Helical" evidence="1">
    <location>
        <begin position="163"/>
        <end position="190"/>
    </location>
</feature>
<feature type="transmembrane region" description="Helical" evidence="1">
    <location>
        <begin position="130"/>
        <end position="151"/>
    </location>
</feature>
<organism evidence="2 3">
    <name type="scientific">Rossellomorea marisflavi</name>
    <dbReference type="NCBI Taxonomy" id="189381"/>
    <lineage>
        <taxon>Bacteria</taxon>
        <taxon>Bacillati</taxon>
        <taxon>Bacillota</taxon>
        <taxon>Bacilli</taxon>
        <taxon>Bacillales</taxon>
        <taxon>Bacillaceae</taxon>
        <taxon>Rossellomorea</taxon>
    </lineage>
</organism>
<keyword evidence="1" id="KW-0472">Membrane</keyword>
<evidence type="ECO:0000313" key="3">
    <source>
        <dbReference type="Proteomes" id="UP000076510"/>
    </source>
</evidence>
<dbReference type="Proteomes" id="UP000076510">
    <property type="component" value="Unassembled WGS sequence"/>
</dbReference>
<accession>A0A165L041</accession>
<name>A0A165L041_9BACI</name>
<keyword evidence="1" id="KW-0812">Transmembrane</keyword>
<dbReference type="EMBL" id="LQQY01000009">
    <property type="protein sequence ID" value="KZE50614.1"/>
    <property type="molecule type" value="Genomic_DNA"/>
</dbReference>
<proteinExistence type="predicted"/>
<feature type="transmembrane region" description="Helical" evidence="1">
    <location>
        <begin position="94"/>
        <end position="118"/>
    </location>
</feature>
<evidence type="ECO:0000313" key="2">
    <source>
        <dbReference type="EMBL" id="KZE50614.1"/>
    </source>
</evidence>
<protein>
    <submittedName>
        <fullName evidence="2">Uncharacterized protein</fullName>
    </submittedName>
</protein>
<reference evidence="3" key="1">
    <citation type="submission" date="2016-01" db="EMBL/GenBank/DDBJ databases">
        <title>Whole genome sequencing of Bhargavaea cecembensis T14.</title>
        <authorList>
            <person name="Hong K.W."/>
        </authorList>
    </citation>
    <scope>NUCLEOTIDE SEQUENCE [LARGE SCALE GENOMIC DNA]</scope>
    <source>
        <strain evidence="3">M19</strain>
    </source>
</reference>
<feature type="transmembrane region" description="Helical" evidence="1">
    <location>
        <begin position="211"/>
        <end position="234"/>
    </location>
</feature>
<keyword evidence="1" id="KW-1133">Transmembrane helix</keyword>
<evidence type="ECO:0000256" key="1">
    <source>
        <dbReference type="SAM" id="Phobius"/>
    </source>
</evidence>
<feature type="transmembrane region" description="Helical" evidence="1">
    <location>
        <begin position="240"/>
        <end position="264"/>
    </location>
</feature>
<dbReference type="AlphaFoldDB" id="A0A165L041"/>
<feature type="transmembrane region" description="Helical" evidence="1">
    <location>
        <begin position="59"/>
        <end position="82"/>
    </location>
</feature>
<comment type="caution">
    <text evidence="2">The sequence shown here is derived from an EMBL/GenBank/DDBJ whole genome shotgun (WGS) entry which is preliminary data.</text>
</comment>
<gene>
    <name evidence="2" type="ORF">AV649_14530</name>
</gene>